<dbReference type="EMBL" id="JAVRJZ010000503">
    <property type="protein sequence ID" value="KAK2702294.1"/>
    <property type="molecule type" value="Genomic_DNA"/>
</dbReference>
<name>A0AA88H8D8_ARTSF</name>
<evidence type="ECO:0000313" key="2">
    <source>
        <dbReference type="Proteomes" id="UP001187531"/>
    </source>
</evidence>
<organism evidence="1 2">
    <name type="scientific">Artemia franciscana</name>
    <name type="common">Brine shrimp</name>
    <name type="synonym">Artemia sanfranciscana</name>
    <dbReference type="NCBI Taxonomy" id="6661"/>
    <lineage>
        <taxon>Eukaryota</taxon>
        <taxon>Metazoa</taxon>
        <taxon>Ecdysozoa</taxon>
        <taxon>Arthropoda</taxon>
        <taxon>Crustacea</taxon>
        <taxon>Branchiopoda</taxon>
        <taxon>Anostraca</taxon>
        <taxon>Artemiidae</taxon>
        <taxon>Artemia</taxon>
    </lineage>
</organism>
<proteinExistence type="predicted"/>
<reference evidence="1" key="1">
    <citation type="submission" date="2023-07" db="EMBL/GenBank/DDBJ databases">
        <title>Chromosome-level genome assembly of Artemia franciscana.</title>
        <authorList>
            <person name="Jo E."/>
        </authorList>
    </citation>
    <scope>NUCLEOTIDE SEQUENCE</scope>
    <source>
        <tissue evidence="1">Whole body</tissue>
    </source>
</reference>
<evidence type="ECO:0000313" key="1">
    <source>
        <dbReference type="EMBL" id="KAK2702294.1"/>
    </source>
</evidence>
<dbReference type="Proteomes" id="UP001187531">
    <property type="component" value="Unassembled WGS sequence"/>
</dbReference>
<protein>
    <submittedName>
        <fullName evidence="1">Uncharacterized protein</fullName>
    </submittedName>
</protein>
<dbReference type="AlphaFoldDB" id="A0AA88H8D8"/>
<comment type="caution">
    <text evidence="1">The sequence shown here is derived from an EMBL/GenBank/DDBJ whole genome shotgun (WGS) entry which is preliminary data.</text>
</comment>
<gene>
    <name evidence="1" type="ORF">QYM36_019094</name>
</gene>
<sequence>MAAQVKAIIREFEYNAILMDSDDADSDSSDLNLIVPNVLGQSPELLTSSVDKISGGLYIGMQNDDKENEV</sequence>
<keyword evidence="2" id="KW-1185">Reference proteome</keyword>
<accession>A0AA88H8D8</accession>